<keyword evidence="12" id="KW-0269">Exonuclease</keyword>
<dbReference type="GO" id="GO:0005730">
    <property type="term" value="C:nucleolus"/>
    <property type="evidence" value="ECO:0007669"/>
    <property type="project" value="UniProtKB-SubCell"/>
</dbReference>
<accession>A0A1Q3EHZ0</accession>
<comment type="similarity">
    <text evidence="3">Belongs to the RRP40 family.</text>
</comment>
<dbReference type="InterPro" id="IPR049469">
    <property type="entry name" value="RRP40_KH-I"/>
</dbReference>
<dbReference type="Pfam" id="PF21262">
    <property type="entry name" value="RRP40_S1"/>
    <property type="match status" value="1"/>
</dbReference>
<dbReference type="GO" id="GO:0071035">
    <property type="term" value="P:nuclear polyadenylation-dependent rRNA catabolic process"/>
    <property type="evidence" value="ECO:0007669"/>
    <property type="project" value="TreeGrafter"/>
</dbReference>
<evidence type="ECO:0000259" key="11">
    <source>
        <dbReference type="Pfam" id="PF18311"/>
    </source>
</evidence>
<dbReference type="InterPro" id="IPR012340">
    <property type="entry name" value="NA-bd_OB-fold"/>
</dbReference>
<dbReference type="InterPro" id="IPR045469">
    <property type="entry name" value="Nis1"/>
</dbReference>
<dbReference type="CDD" id="cd22526">
    <property type="entry name" value="KH-I_Rrp40"/>
    <property type="match status" value="1"/>
</dbReference>
<evidence type="ECO:0000256" key="7">
    <source>
        <dbReference type="ARBA" id="ARBA00022884"/>
    </source>
</evidence>
<dbReference type="AlphaFoldDB" id="A0A1Q3EHZ0"/>
<dbReference type="STRING" id="5353.A0A1Q3EHZ0"/>
<reference evidence="12 13" key="2">
    <citation type="submission" date="2017-02" db="EMBL/GenBank/DDBJ databases">
        <title>A genome survey and senescence transcriptome analysis in Lentinula edodes.</title>
        <authorList>
            <person name="Sakamoto Y."/>
            <person name="Nakade K."/>
            <person name="Sato S."/>
            <person name="Yoshida Y."/>
            <person name="Miyazaki K."/>
            <person name="Natsume S."/>
            <person name="Konno N."/>
        </authorList>
    </citation>
    <scope>NUCLEOTIDE SEQUENCE [LARGE SCALE GENOMIC DNA]</scope>
    <source>
        <strain evidence="12 13">NBRC 111202</strain>
    </source>
</reference>
<dbReference type="Pfam" id="PF15985">
    <property type="entry name" value="KH_6"/>
    <property type="match status" value="1"/>
</dbReference>
<gene>
    <name evidence="12" type="ORF">LENED_008749</name>
</gene>
<keyword evidence="8" id="KW-0539">Nucleus</keyword>
<evidence type="ECO:0000259" key="10">
    <source>
        <dbReference type="Pfam" id="PF15985"/>
    </source>
</evidence>
<dbReference type="SUPFAM" id="SSF54791">
    <property type="entry name" value="Eukaryotic type KH-domain (KH-domain type I)"/>
    <property type="match status" value="1"/>
</dbReference>
<dbReference type="PANTHER" id="PTHR21321:SF1">
    <property type="entry name" value="EXOSOME COMPLEX COMPONENT RRP40"/>
    <property type="match status" value="1"/>
</dbReference>
<dbReference type="GO" id="GO:0000467">
    <property type="term" value="P:exonucleolytic trimming to generate mature 3'-end of 5.8S rRNA from tricistronic rRNA transcript (SSU-rRNA, 5.8S rRNA, LSU-rRNA)"/>
    <property type="evidence" value="ECO:0007669"/>
    <property type="project" value="TreeGrafter"/>
</dbReference>
<dbReference type="GO" id="GO:0071051">
    <property type="term" value="P:poly(A)-dependent snoRNA 3'-end processing"/>
    <property type="evidence" value="ECO:0007669"/>
    <property type="project" value="TreeGrafter"/>
</dbReference>
<dbReference type="InterPro" id="IPR004088">
    <property type="entry name" value="KH_dom_type_1"/>
</dbReference>
<dbReference type="Pfam" id="PF18311">
    <property type="entry name" value="Rrp40_N"/>
    <property type="match status" value="1"/>
</dbReference>
<feature type="domain" description="K Homology" evidence="10">
    <location>
        <begin position="154"/>
        <end position="201"/>
    </location>
</feature>
<evidence type="ECO:0000256" key="4">
    <source>
        <dbReference type="ARBA" id="ARBA00022490"/>
    </source>
</evidence>
<keyword evidence="12" id="KW-0540">Nuclease</keyword>
<dbReference type="InterPro" id="IPR036612">
    <property type="entry name" value="KH_dom_type_1_sf"/>
</dbReference>
<sequence>MTIVLPGERAPAQHVNLKLGPGLLQNSNASTSTGRAAPSIFATRAGTLNHSANGSKWWIESNARRYVPAAQESVIGVVVQKQGEGFRVDIGTAHSANLDGLAFEGATKRNKPNLKVGSLIYGRISLAHKDMEPELECFDAQSRKSEGFGELRGGFLVRCSLRLCRQLLDPKYFLLPLLGSLFPLEIAVGLNGRVWISSQDAKRTIAIAQAIEAADPDAQGMDEDASGAVVFAYDPCACTYVQLRDAKSSKRNRQNAIGIRGLVLENVFIGQPANGSTISAGSNLTVRIDRPDTLSGSTEVALVMGIWPCNNLPCPGPSNIIGTILYNGPYKPQFSVPSNSLPPHENFTVSIPEGFVKGVTQFGLAHVALIGAGQAPSGILDNKYISGND</sequence>
<dbReference type="InterPro" id="IPR041054">
    <property type="entry name" value="Rrp40_N_euk"/>
</dbReference>
<dbReference type="GO" id="GO:0000177">
    <property type="term" value="C:cytoplasmic exosome (RNase complex)"/>
    <property type="evidence" value="ECO:0007669"/>
    <property type="project" value="TreeGrafter"/>
</dbReference>
<protein>
    <recommendedName>
        <fullName evidence="9">Ribosomal RNA-processing protein 40</fullName>
    </recommendedName>
</protein>
<reference evidence="12 13" key="1">
    <citation type="submission" date="2016-08" db="EMBL/GenBank/DDBJ databases">
        <authorList>
            <consortium name="Lentinula edodes genome sequencing consortium"/>
            <person name="Sakamoto Y."/>
            <person name="Nakade K."/>
            <person name="Sato S."/>
            <person name="Yoshida Y."/>
            <person name="Miyazaki K."/>
            <person name="Natsume S."/>
            <person name="Konno N."/>
        </authorList>
    </citation>
    <scope>NUCLEOTIDE SEQUENCE [LARGE SCALE GENOMIC DNA]</scope>
    <source>
        <strain evidence="12 13">NBRC 111202</strain>
    </source>
</reference>
<dbReference type="GO" id="GO:0004527">
    <property type="term" value="F:exonuclease activity"/>
    <property type="evidence" value="ECO:0007669"/>
    <property type="project" value="UniProtKB-KW"/>
</dbReference>
<evidence type="ECO:0000256" key="8">
    <source>
        <dbReference type="ARBA" id="ARBA00023242"/>
    </source>
</evidence>
<dbReference type="GO" id="GO:0000176">
    <property type="term" value="C:nuclear exosome (RNase complex)"/>
    <property type="evidence" value="ECO:0007669"/>
    <property type="project" value="TreeGrafter"/>
</dbReference>
<evidence type="ECO:0000313" key="13">
    <source>
        <dbReference type="Proteomes" id="UP000188533"/>
    </source>
</evidence>
<keyword evidence="4" id="KW-0963">Cytoplasm</keyword>
<name>A0A1Q3EHZ0_LENED</name>
<evidence type="ECO:0000313" key="12">
    <source>
        <dbReference type="EMBL" id="GAW06800.1"/>
    </source>
</evidence>
<dbReference type="CDD" id="cd05790">
    <property type="entry name" value="S1_Rrp40"/>
    <property type="match status" value="1"/>
</dbReference>
<keyword evidence="13" id="KW-1185">Reference proteome</keyword>
<dbReference type="GO" id="GO:0034475">
    <property type="term" value="P:U4 snRNA 3'-end processing"/>
    <property type="evidence" value="ECO:0007669"/>
    <property type="project" value="TreeGrafter"/>
</dbReference>
<dbReference type="GO" id="GO:0003723">
    <property type="term" value="F:RNA binding"/>
    <property type="evidence" value="ECO:0007669"/>
    <property type="project" value="UniProtKB-KW"/>
</dbReference>
<dbReference type="SUPFAM" id="SSF50249">
    <property type="entry name" value="Nucleic acid-binding proteins"/>
    <property type="match status" value="1"/>
</dbReference>
<proteinExistence type="inferred from homology"/>
<keyword evidence="7" id="KW-0694">RNA-binding</keyword>
<dbReference type="GO" id="GO:0071038">
    <property type="term" value="P:TRAMP-dependent tRNA surveillance pathway"/>
    <property type="evidence" value="ECO:0007669"/>
    <property type="project" value="TreeGrafter"/>
</dbReference>
<organism evidence="12 13">
    <name type="scientific">Lentinula edodes</name>
    <name type="common">Shiitake mushroom</name>
    <name type="synonym">Lentinus edodes</name>
    <dbReference type="NCBI Taxonomy" id="5353"/>
    <lineage>
        <taxon>Eukaryota</taxon>
        <taxon>Fungi</taxon>
        <taxon>Dikarya</taxon>
        <taxon>Basidiomycota</taxon>
        <taxon>Agaricomycotina</taxon>
        <taxon>Agaricomycetes</taxon>
        <taxon>Agaricomycetidae</taxon>
        <taxon>Agaricales</taxon>
        <taxon>Marasmiineae</taxon>
        <taxon>Omphalotaceae</taxon>
        <taxon>Lentinula</taxon>
    </lineage>
</organism>
<dbReference type="Proteomes" id="UP000188533">
    <property type="component" value="Unassembled WGS sequence"/>
</dbReference>
<keyword evidence="6" id="KW-0271">Exosome</keyword>
<dbReference type="EMBL" id="BDGU01000348">
    <property type="protein sequence ID" value="GAW06800.1"/>
    <property type="molecule type" value="Genomic_DNA"/>
</dbReference>
<dbReference type="PANTHER" id="PTHR21321">
    <property type="entry name" value="PNAS-3 RELATED"/>
    <property type="match status" value="1"/>
</dbReference>
<evidence type="ECO:0000256" key="9">
    <source>
        <dbReference type="ARBA" id="ARBA00030615"/>
    </source>
</evidence>
<evidence type="ECO:0000256" key="5">
    <source>
        <dbReference type="ARBA" id="ARBA00022552"/>
    </source>
</evidence>
<evidence type="ECO:0000256" key="2">
    <source>
        <dbReference type="ARBA" id="ARBA00004604"/>
    </source>
</evidence>
<dbReference type="Gene3D" id="2.40.50.140">
    <property type="entry name" value="Nucleic acid-binding proteins"/>
    <property type="match status" value="1"/>
</dbReference>
<comment type="caution">
    <text evidence="12">The sequence shown here is derived from an EMBL/GenBank/DDBJ whole genome shotgun (WGS) entry which is preliminary data.</text>
</comment>
<dbReference type="FunFam" id="2.40.50.140:FF:000112">
    <property type="entry name" value="Exosome complex component RRP40"/>
    <property type="match status" value="1"/>
</dbReference>
<dbReference type="Pfam" id="PF19271">
    <property type="entry name" value="Nis1"/>
    <property type="match status" value="1"/>
</dbReference>
<evidence type="ECO:0000256" key="1">
    <source>
        <dbReference type="ARBA" id="ARBA00004496"/>
    </source>
</evidence>
<keyword evidence="5" id="KW-0698">rRNA processing</keyword>
<evidence type="ECO:0000256" key="3">
    <source>
        <dbReference type="ARBA" id="ARBA00007841"/>
    </source>
</evidence>
<dbReference type="GO" id="GO:0071034">
    <property type="term" value="P:CUT catabolic process"/>
    <property type="evidence" value="ECO:0007669"/>
    <property type="project" value="TreeGrafter"/>
</dbReference>
<dbReference type="InterPro" id="IPR026699">
    <property type="entry name" value="Exosome_RNA_bind1/RRP40/RRP4"/>
</dbReference>
<evidence type="ECO:0000256" key="6">
    <source>
        <dbReference type="ARBA" id="ARBA00022835"/>
    </source>
</evidence>
<comment type="subcellular location">
    <subcellularLocation>
        <location evidence="1">Cytoplasm</location>
    </subcellularLocation>
    <subcellularLocation>
        <location evidence="2">Nucleus</location>
        <location evidence="2">Nucleolus</location>
    </subcellularLocation>
</comment>
<keyword evidence="12" id="KW-0378">Hydrolase</keyword>
<feature type="domain" description="Exosome complex exonuclease Rrp40 N-terminal" evidence="11">
    <location>
        <begin position="17"/>
        <end position="65"/>
    </location>
</feature>
<dbReference type="Gene3D" id="3.30.1370.10">
    <property type="entry name" value="K Homology domain, type 1"/>
    <property type="match status" value="1"/>
</dbReference>
<dbReference type="InterPro" id="IPR037319">
    <property type="entry name" value="Rrp40_S1"/>
</dbReference>